<evidence type="ECO:0000256" key="4">
    <source>
        <dbReference type="ARBA" id="ARBA00022786"/>
    </source>
</evidence>
<dbReference type="GO" id="GO:0061630">
    <property type="term" value="F:ubiquitin protein ligase activity"/>
    <property type="evidence" value="ECO:0007669"/>
    <property type="project" value="TreeGrafter"/>
</dbReference>
<keyword evidence="2" id="KW-0479">Metal-binding</keyword>
<evidence type="ECO:0000259" key="8">
    <source>
        <dbReference type="PROSITE" id="PS50089"/>
    </source>
</evidence>
<evidence type="ECO:0000256" key="5">
    <source>
        <dbReference type="ARBA" id="ARBA00022833"/>
    </source>
</evidence>
<evidence type="ECO:0000313" key="10">
    <source>
        <dbReference type="Proteomes" id="UP000027265"/>
    </source>
</evidence>
<dbReference type="AlphaFoldDB" id="A0A067PJ91"/>
<evidence type="ECO:0000313" key="9">
    <source>
        <dbReference type="EMBL" id="KDQ50521.1"/>
    </source>
</evidence>
<dbReference type="Gene3D" id="3.30.40.10">
    <property type="entry name" value="Zinc/RING finger domain, C3HC4 (zinc finger)"/>
    <property type="match status" value="1"/>
</dbReference>
<feature type="compositionally biased region" description="Acidic residues" evidence="7">
    <location>
        <begin position="78"/>
        <end position="95"/>
    </location>
</feature>
<keyword evidence="5" id="KW-0862">Zinc</keyword>
<feature type="compositionally biased region" description="Low complexity" evidence="7">
    <location>
        <begin position="57"/>
        <end position="71"/>
    </location>
</feature>
<evidence type="ECO:0000256" key="7">
    <source>
        <dbReference type="SAM" id="MobiDB-lite"/>
    </source>
</evidence>
<keyword evidence="4" id="KW-0833">Ubl conjugation pathway</keyword>
<dbReference type="GO" id="GO:0016567">
    <property type="term" value="P:protein ubiquitination"/>
    <property type="evidence" value="ECO:0007669"/>
    <property type="project" value="UniProtKB-UniPathway"/>
</dbReference>
<protein>
    <recommendedName>
        <fullName evidence="8">RING-type domain-containing protein</fullName>
    </recommendedName>
</protein>
<dbReference type="STRING" id="933084.A0A067PJ91"/>
<dbReference type="SMART" id="SM00184">
    <property type="entry name" value="RING"/>
    <property type="match status" value="1"/>
</dbReference>
<keyword evidence="10" id="KW-1185">Reference proteome</keyword>
<feature type="domain" description="RING-type" evidence="8">
    <location>
        <begin position="246"/>
        <end position="311"/>
    </location>
</feature>
<dbReference type="HOGENOM" id="CLU_769585_0_0_1"/>
<dbReference type="SUPFAM" id="SSF57850">
    <property type="entry name" value="RING/U-box"/>
    <property type="match status" value="1"/>
</dbReference>
<evidence type="ECO:0000256" key="1">
    <source>
        <dbReference type="ARBA" id="ARBA00004906"/>
    </source>
</evidence>
<dbReference type="InterPro" id="IPR013083">
    <property type="entry name" value="Znf_RING/FYVE/PHD"/>
</dbReference>
<dbReference type="PANTHER" id="PTHR22765:SF416">
    <property type="entry name" value="E3 UBIQUITIN-PROTEIN LIGASE GODZILLA"/>
    <property type="match status" value="1"/>
</dbReference>
<dbReference type="InterPro" id="IPR001841">
    <property type="entry name" value="Znf_RING"/>
</dbReference>
<dbReference type="InParanoid" id="A0A067PJ91"/>
<dbReference type="PANTHER" id="PTHR22765">
    <property type="entry name" value="RING FINGER AND PROTEASE ASSOCIATED DOMAIN-CONTAINING"/>
    <property type="match status" value="1"/>
</dbReference>
<dbReference type="InterPro" id="IPR051826">
    <property type="entry name" value="E3_ubiquitin-ligase_domain"/>
</dbReference>
<evidence type="ECO:0000256" key="6">
    <source>
        <dbReference type="PROSITE-ProRule" id="PRU00175"/>
    </source>
</evidence>
<dbReference type="GO" id="GO:0006511">
    <property type="term" value="P:ubiquitin-dependent protein catabolic process"/>
    <property type="evidence" value="ECO:0007669"/>
    <property type="project" value="TreeGrafter"/>
</dbReference>
<dbReference type="InterPro" id="IPR024766">
    <property type="entry name" value="Znf_RING_H2"/>
</dbReference>
<feature type="region of interest" description="Disordered" evidence="7">
    <location>
        <begin position="337"/>
        <end position="360"/>
    </location>
</feature>
<reference evidence="10" key="1">
    <citation type="journal article" date="2014" name="Proc. Natl. Acad. Sci. U.S.A.">
        <title>Extensive sampling of basidiomycete genomes demonstrates inadequacy of the white-rot/brown-rot paradigm for wood decay fungi.</title>
        <authorList>
            <person name="Riley R."/>
            <person name="Salamov A.A."/>
            <person name="Brown D.W."/>
            <person name="Nagy L.G."/>
            <person name="Floudas D."/>
            <person name="Held B.W."/>
            <person name="Levasseur A."/>
            <person name="Lombard V."/>
            <person name="Morin E."/>
            <person name="Otillar R."/>
            <person name="Lindquist E.A."/>
            <person name="Sun H."/>
            <person name="LaButti K.M."/>
            <person name="Schmutz J."/>
            <person name="Jabbour D."/>
            <person name="Luo H."/>
            <person name="Baker S.E."/>
            <person name="Pisabarro A.G."/>
            <person name="Walton J.D."/>
            <person name="Blanchette R.A."/>
            <person name="Henrissat B."/>
            <person name="Martin F."/>
            <person name="Cullen D."/>
            <person name="Hibbett D.S."/>
            <person name="Grigoriev I.V."/>
        </authorList>
    </citation>
    <scope>NUCLEOTIDE SEQUENCE [LARGE SCALE GENOMIC DNA]</scope>
    <source>
        <strain evidence="10">MUCL 33604</strain>
    </source>
</reference>
<gene>
    <name evidence="9" type="ORF">JAAARDRAFT_63134</name>
</gene>
<feature type="compositionally biased region" description="Acidic residues" evidence="7">
    <location>
        <begin position="1"/>
        <end position="20"/>
    </location>
</feature>
<dbReference type="UniPathway" id="UPA00143"/>
<feature type="compositionally biased region" description="Acidic residues" evidence="7">
    <location>
        <begin position="31"/>
        <end position="40"/>
    </location>
</feature>
<evidence type="ECO:0000256" key="2">
    <source>
        <dbReference type="ARBA" id="ARBA00022723"/>
    </source>
</evidence>
<name>A0A067PJ91_9AGAM</name>
<dbReference type="GO" id="GO:0008270">
    <property type="term" value="F:zinc ion binding"/>
    <property type="evidence" value="ECO:0007669"/>
    <property type="project" value="UniProtKB-KW"/>
</dbReference>
<proteinExistence type="predicted"/>
<evidence type="ECO:0000256" key="3">
    <source>
        <dbReference type="ARBA" id="ARBA00022771"/>
    </source>
</evidence>
<dbReference type="EMBL" id="KL197759">
    <property type="protein sequence ID" value="KDQ50521.1"/>
    <property type="molecule type" value="Genomic_DNA"/>
</dbReference>
<dbReference type="Proteomes" id="UP000027265">
    <property type="component" value="Unassembled WGS sequence"/>
</dbReference>
<dbReference type="PROSITE" id="PS50089">
    <property type="entry name" value="ZF_RING_2"/>
    <property type="match status" value="1"/>
</dbReference>
<sequence>MDSDLSDDEVSSYNSSDDEGSMPTLRSVSDSSEEGSDFDADSISSGGLSDDMDGLNPPDDTSDTSSADSLPPLGPVSETDESEFLGESEWGEDDDEDADADIVEMQRAFRSGLPQAVSPSLLSEHINRLLHDPSFRLPDEVADLFDSFPSQLPLDSYAQTDPYMFDDAYFPSMDVPGILRPSSTMGEQLRSDLRWHTLIHAITNSYQRNSAKEAMEFISEDLVLRYERLRGSGGEAEKDGELTSTCPICHDDLLAQDDISVDEARVLKYSKALPFHEPPDTAIVASPCRHVFHLGCITPWFDRKPNCPSCRSHVRRSSNAITFAGWLEEEEIRVGLRERPRLDSPPPTIPSHYEGLDALD</sequence>
<comment type="pathway">
    <text evidence="1">Protein modification; protein ubiquitination.</text>
</comment>
<organism evidence="9 10">
    <name type="scientific">Jaapia argillacea MUCL 33604</name>
    <dbReference type="NCBI Taxonomy" id="933084"/>
    <lineage>
        <taxon>Eukaryota</taxon>
        <taxon>Fungi</taxon>
        <taxon>Dikarya</taxon>
        <taxon>Basidiomycota</taxon>
        <taxon>Agaricomycotina</taxon>
        <taxon>Agaricomycetes</taxon>
        <taxon>Agaricomycetidae</taxon>
        <taxon>Jaapiales</taxon>
        <taxon>Jaapiaceae</taxon>
        <taxon>Jaapia</taxon>
    </lineage>
</organism>
<dbReference type="Pfam" id="PF12678">
    <property type="entry name" value="zf-rbx1"/>
    <property type="match status" value="1"/>
</dbReference>
<keyword evidence="3 6" id="KW-0863">Zinc-finger</keyword>
<feature type="region of interest" description="Disordered" evidence="7">
    <location>
        <begin position="1"/>
        <end position="95"/>
    </location>
</feature>
<dbReference type="OrthoDB" id="8062037at2759"/>
<dbReference type="GO" id="GO:0005737">
    <property type="term" value="C:cytoplasm"/>
    <property type="evidence" value="ECO:0007669"/>
    <property type="project" value="TreeGrafter"/>
</dbReference>
<accession>A0A067PJ91</accession>